<dbReference type="EMBL" id="SMKZ01000049">
    <property type="protein sequence ID" value="TDE00472.1"/>
    <property type="molecule type" value="Genomic_DNA"/>
</dbReference>
<evidence type="ECO:0000313" key="8">
    <source>
        <dbReference type="EMBL" id="TDE00472.1"/>
    </source>
</evidence>
<dbReference type="PANTHER" id="PTHR42973:SF39">
    <property type="entry name" value="FAD-BINDING PCMH-TYPE DOMAIN-CONTAINING PROTEIN"/>
    <property type="match status" value="1"/>
</dbReference>
<dbReference type="GO" id="GO:0016491">
    <property type="term" value="F:oxidoreductase activity"/>
    <property type="evidence" value="ECO:0007669"/>
    <property type="project" value="UniProtKB-KW"/>
</dbReference>
<dbReference type="InterPro" id="IPR036318">
    <property type="entry name" value="FAD-bd_PCMH-like_sf"/>
</dbReference>
<dbReference type="InterPro" id="IPR006094">
    <property type="entry name" value="Oxid_FAD_bind_N"/>
</dbReference>
<evidence type="ECO:0000256" key="3">
    <source>
        <dbReference type="ARBA" id="ARBA00022630"/>
    </source>
</evidence>
<dbReference type="RefSeq" id="WP_131899765.1">
    <property type="nucleotide sequence ID" value="NZ_SMKZ01000049.1"/>
</dbReference>
<dbReference type="SUPFAM" id="SSF56176">
    <property type="entry name" value="FAD-binding/transporter-associated domain-like"/>
    <property type="match status" value="1"/>
</dbReference>
<dbReference type="InterPro" id="IPR016164">
    <property type="entry name" value="FAD-linked_Oxase-like_C"/>
</dbReference>
<keyword evidence="9" id="KW-1185">Reference proteome</keyword>
<dbReference type="InterPro" id="IPR050416">
    <property type="entry name" value="FAD-linked_Oxidoreductase"/>
</dbReference>
<evidence type="ECO:0000259" key="7">
    <source>
        <dbReference type="PROSITE" id="PS51387"/>
    </source>
</evidence>
<accession>A0A4R5CJR0</accession>
<dbReference type="InterPro" id="IPR012951">
    <property type="entry name" value="BBE"/>
</dbReference>
<dbReference type="InParanoid" id="A0A4R5CJR0"/>
<dbReference type="Pfam" id="PF01565">
    <property type="entry name" value="FAD_binding_4"/>
    <property type="match status" value="1"/>
</dbReference>
<dbReference type="AlphaFoldDB" id="A0A4R5CJR0"/>
<evidence type="ECO:0000256" key="6">
    <source>
        <dbReference type="SAM" id="MobiDB-lite"/>
    </source>
</evidence>
<gene>
    <name evidence="8" type="ORF">E1269_25205</name>
</gene>
<dbReference type="Proteomes" id="UP000294739">
    <property type="component" value="Unassembled WGS sequence"/>
</dbReference>
<protein>
    <submittedName>
        <fullName evidence="8">FAD-binding oxidoreductase</fullName>
    </submittedName>
</protein>
<dbReference type="InterPro" id="IPR016169">
    <property type="entry name" value="FAD-bd_PCMH_sub2"/>
</dbReference>
<dbReference type="PANTHER" id="PTHR42973">
    <property type="entry name" value="BINDING OXIDOREDUCTASE, PUTATIVE (AFU_ORTHOLOGUE AFUA_1G17690)-RELATED"/>
    <property type="match status" value="1"/>
</dbReference>
<keyword evidence="5" id="KW-0560">Oxidoreductase</keyword>
<name>A0A4R5CJR0_9ACTN</name>
<reference evidence="8 9" key="1">
    <citation type="submission" date="2019-03" db="EMBL/GenBank/DDBJ databases">
        <title>Draft genome sequences of novel Actinobacteria.</title>
        <authorList>
            <person name="Sahin N."/>
            <person name="Ay H."/>
            <person name="Saygin H."/>
        </authorList>
    </citation>
    <scope>NUCLEOTIDE SEQUENCE [LARGE SCALE GENOMIC DNA]</scope>
    <source>
        <strain evidence="8 9">5K138</strain>
    </source>
</reference>
<feature type="region of interest" description="Disordered" evidence="6">
    <location>
        <begin position="21"/>
        <end position="42"/>
    </location>
</feature>
<comment type="cofactor">
    <cofactor evidence="1">
        <name>FAD</name>
        <dbReference type="ChEBI" id="CHEBI:57692"/>
    </cofactor>
</comment>
<dbReference type="Gene3D" id="3.30.43.10">
    <property type="entry name" value="Uridine Diphospho-n-acetylenolpyruvylglucosamine Reductase, domain 2"/>
    <property type="match status" value="1"/>
</dbReference>
<dbReference type="Pfam" id="PF08031">
    <property type="entry name" value="BBE"/>
    <property type="match status" value="1"/>
</dbReference>
<evidence type="ECO:0000256" key="5">
    <source>
        <dbReference type="ARBA" id="ARBA00023002"/>
    </source>
</evidence>
<dbReference type="OrthoDB" id="9775082at2"/>
<evidence type="ECO:0000256" key="1">
    <source>
        <dbReference type="ARBA" id="ARBA00001974"/>
    </source>
</evidence>
<sequence length="442" mass="46905">MTITIQHRPATAVDSLRGAIGGAVHQPGDPGYDEHRRPLAPTLDPRPAVVVEARTTADVQAAVRAAREHDLPFSVQATGHGTYVPNDGGLLLKTTAMSTVRVDPNLRIAKVQPGAVWGDVLAAAAPYGLAPLSGSSATVGVTGYTLGGGMGWLARRYGFAADSVLSAEVVSAEGRRIIADSHYNTDLFWALRGGGGNFGVVTSLTFRLYPVAQVYGGISWFPADRAGAVLRAYRDWAGTAPDELSTAVMLGRIPDAQNVPEPLRGWRAVGIKAMYTGGADEAERLLRPLRDAAGLALVDGYRTMAYADAAMGGTPARFFDFFPEIGDEVVDTLVNAPERQDGLGPTVEIRHWAGATGRPGPGAGPVSHRGVPFSVIVDQPEPAVVDRLRPHGIGGAFRNFLADPTRTETAYTAADWARLREVKRAYDPHNVFRLGHDIPPAA</sequence>
<dbReference type="PROSITE" id="PS51387">
    <property type="entry name" value="FAD_PCMH"/>
    <property type="match status" value="1"/>
</dbReference>
<feature type="domain" description="FAD-binding PCMH-type" evidence="7">
    <location>
        <begin position="43"/>
        <end position="211"/>
    </location>
</feature>
<dbReference type="SUPFAM" id="SSF55103">
    <property type="entry name" value="FAD-linked oxidases, C-terminal domain"/>
    <property type="match status" value="1"/>
</dbReference>
<organism evidence="8 9">
    <name type="scientific">Jiangella asiatica</name>
    <dbReference type="NCBI Taxonomy" id="2530372"/>
    <lineage>
        <taxon>Bacteria</taxon>
        <taxon>Bacillati</taxon>
        <taxon>Actinomycetota</taxon>
        <taxon>Actinomycetes</taxon>
        <taxon>Jiangellales</taxon>
        <taxon>Jiangellaceae</taxon>
        <taxon>Jiangella</taxon>
    </lineage>
</organism>
<comment type="caution">
    <text evidence="8">The sequence shown here is derived from an EMBL/GenBank/DDBJ whole genome shotgun (WGS) entry which is preliminary data.</text>
</comment>
<dbReference type="Gene3D" id="3.40.462.20">
    <property type="match status" value="1"/>
</dbReference>
<evidence type="ECO:0000313" key="9">
    <source>
        <dbReference type="Proteomes" id="UP000294739"/>
    </source>
</evidence>
<keyword evidence="4" id="KW-0274">FAD</keyword>
<evidence type="ECO:0000256" key="2">
    <source>
        <dbReference type="ARBA" id="ARBA00005466"/>
    </source>
</evidence>
<evidence type="ECO:0000256" key="4">
    <source>
        <dbReference type="ARBA" id="ARBA00022827"/>
    </source>
</evidence>
<proteinExistence type="inferred from homology"/>
<dbReference type="InterPro" id="IPR016167">
    <property type="entry name" value="FAD-bd_PCMH_sub1"/>
</dbReference>
<dbReference type="GO" id="GO:0071949">
    <property type="term" value="F:FAD binding"/>
    <property type="evidence" value="ECO:0007669"/>
    <property type="project" value="InterPro"/>
</dbReference>
<keyword evidence="3" id="KW-0285">Flavoprotein</keyword>
<dbReference type="Gene3D" id="3.30.465.10">
    <property type="match status" value="1"/>
</dbReference>
<dbReference type="InterPro" id="IPR016166">
    <property type="entry name" value="FAD-bd_PCMH"/>
</dbReference>
<comment type="similarity">
    <text evidence="2">Belongs to the oxygen-dependent FAD-linked oxidoreductase family.</text>
</comment>